<dbReference type="SUPFAM" id="SSF53748">
    <property type="entry name" value="Phosphoglycerate kinase"/>
    <property type="match status" value="1"/>
</dbReference>
<gene>
    <name evidence="13" type="ORF">M153_987200024</name>
</gene>
<evidence type="ECO:0000256" key="6">
    <source>
        <dbReference type="ARBA" id="ARBA00022741"/>
    </source>
</evidence>
<dbReference type="GO" id="GO:0006094">
    <property type="term" value="P:gluconeogenesis"/>
    <property type="evidence" value="ECO:0007669"/>
    <property type="project" value="TreeGrafter"/>
</dbReference>
<dbReference type="Gene3D" id="3.40.50.1260">
    <property type="entry name" value="Phosphoglycerate kinase, N-terminal domain"/>
    <property type="match status" value="1"/>
</dbReference>
<sequence length="313" mass="36756">MQYDNLRVATIDDIRDKSVLLLVDYNVPLIETLKIETIEEKIETREEKEEEIEEIEETIEKIEIEEKITSYIVADDFRLQSTRESINLAKNAKNLILLSHLARPNKNQIDRFKKSGFVEPDMSLRCVFNYLKNQKYFTDDNSFFVTDLNDIKKIQSSTKQSIILLENSRLYDQLDLKNNLKVDIVIYDSFSCAHRQPLQLDNVPYLIGPLVKKELQQIKSFWNLVIMGGKKIQDKKRLIKSLKRGKIFIASQMALEIVRQNKDVIENISEDDRIEMPRMAEYLQDCRRISFQCSDEEILTHSQNSQNVQNQSQ</sequence>
<dbReference type="InterPro" id="IPR001576">
    <property type="entry name" value="Phosphoglycerate_kinase"/>
</dbReference>
<accession>A0A0R0LRT2</accession>
<dbReference type="GO" id="GO:0043531">
    <property type="term" value="F:ADP binding"/>
    <property type="evidence" value="ECO:0007669"/>
    <property type="project" value="TreeGrafter"/>
</dbReference>
<comment type="caution">
    <text evidence="13">The sequence shown here is derived from an EMBL/GenBank/DDBJ whole genome shotgun (WGS) entry which is preliminary data.</text>
</comment>
<dbReference type="EMBL" id="LGUB01001116">
    <property type="protein sequence ID" value="KRH92205.1"/>
    <property type="molecule type" value="Genomic_DNA"/>
</dbReference>
<keyword evidence="5 10" id="KW-0808">Transferase</keyword>
<dbReference type="VEuPathDB" id="MicrosporidiaDB:M153_987200024"/>
<evidence type="ECO:0000256" key="7">
    <source>
        <dbReference type="ARBA" id="ARBA00022777"/>
    </source>
</evidence>
<evidence type="ECO:0000256" key="1">
    <source>
        <dbReference type="ARBA" id="ARBA00000642"/>
    </source>
</evidence>
<dbReference type="GO" id="GO:0005524">
    <property type="term" value="F:ATP binding"/>
    <property type="evidence" value="ECO:0007669"/>
    <property type="project" value="UniProtKB-KW"/>
</dbReference>
<dbReference type="AlphaFoldDB" id="A0A0R0LRT2"/>
<evidence type="ECO:0000256" key="9">
    <source>
        <dbReference type="ARBA" id="ARBA00022842"/>
    </source>
</evidence>
<evidence type="ECO:0000256" key="10">
    <source>
        <dbReference type="RuleBase" id="RU000532"/>
    </source>
</evidence>
<dbReference type="OrthoDB" id="275353at2759"/>
<proteinExistence type="inferred from homology"/>
<keyword evidence="7 10" id="KW-0418">Kinase</keyword>
<feature type="coiled-coil region" evidence="12">
    <location>
        <begin position="35"/>
        <end position="68"/>
    </location>
</feature>
<dbReference type="GO" id="GO:0004618">
    <property type="term" value="F:phosphoglycerate kinase activity"/>
    <property type="evidence" value="ECO:0007669"/>
    <property type="project" value="UniProtKB-EC"/>
</dbReference>
<evidence type="ECO:0000256" key="2">
    <source>
        <dbReference type="ARBA" id="ARBA00001946"/>
    </source>
</evidence>
<keyword evidence="9" id="KW-0460">Magnesium</keyword>
<dbReference type="InterPro" id="IPR036043">
    <property type="entry name" value="Phosphoglycerate_kinase_sf"/>
</dbReference>
<organism evidence="13 14">
    <name type="scientific">Pseudoloma neurophilia</name>
    <dbReference type="NCBI Taxonomy" id="146866"/>
    <lineage>
        <taxon>Eukaryota</taxon>
        <taxon>Fungi</taxon>
        <taxon>Fungi incertae sedis</taxon>
        <taxon>Microsporidia</taxon>
        <taxon>Pseudoloma</taxon>
    </lineage>
</organism>
<comment type="cofactor">
    <cofactor evidence="2">
        <name>Mg(2+)</name>
        <dbReference type="ChEBI" id="CHEBI:18420"/>
    </cofactor>
</comment>
<evidence type="ECO:0000256" key="8">
    <source>
        <dbReference type="ARBA" id="ARBA00022840"/>
    </source>
</evidence>
<keyword evidence="6" id="KW-0547">Nucleotide-binding</keyword>
<keyword evidence="12" id="KW-0175">Coiled coil</keyword>
<evidence type="ECO:0000256" key="4">
    <source>
        <dbReference type="ARBA" id="ARBA00013061"/>
    </source>
</evidence>
<evidence type="ECO:0000256" key="11">
    <source>
        <dbReference type="RuleBase" id="RU000696"/>
    </source>
</evidence>
<reference evidence="13 14" key="1">
    <citation type="submission" date="2015-07" db="EMBL/GenBank/DDBJ databases">
        <title>The genome of Pseudoloma neurophilia, a relevant intracellular parasite of the zebrafish.</title>
        <authorList>
            <person name="Ndikumana S."/>
            <person name="Pelin A."/>
            <person name="Sanders J."/>
            <person name="Corradi N."/>
        </authorList>
    </citation>
    <scope>NUCLEOTIDE SEQUENCE [LARGE SCALE GENOMIC DNA]</scope>
    <source>
        <strain evidence="13 14">MK1</strain>
    </source>
</reference>
<keyword evidence="14" id="KW-1185">Reference proteome</keyword>
<comment type="similarity">
    <text evidence="3 10">Belongs to the phosphoglycerate kinase family.</text>
</comment>
<dbReference type="EC" id="2.7.2.3" evidence="4 10"/>
<dbReference type="PANTHER" id="PTHR11406">
    <property type="entry name" value="PHOSPHOGLYCERATE KINASE"/>
    <property type="match status" value="1"/>
</dbReference>
<evidence type="ECO:0000313" key="14">
    <source>
        <dbReference type="Proteomes" id="UP000051530"/>
    </source>
</evidence>
<dbReference type="Proteomes" id="UP000051530">
    <property type="component" value="Unassembled WGS sequence"/>
</dbReference>
<evidence type="ECO:0000256" key="12">
    <source>
        <dbReference type="SAM" id="Coils"/>
    </source>
</evidence>
<dbReference type="PRINTS" id="PR00477">
    <property type="entry name" value="PHGLYCKINASE"/>
</dbReference>
<evidence type="ECO:0000313" key="13">
    <source>
        <dbReference type="EMBL" id="KRH92205.1"/>
    </source>
</evidence>
<dbReference type="PANTHER" id="PTHR11406:SF23">
    <property type="entry name" value="PHOSPHOGLYCERATE KINASE 1, CHLOROPLASTIC-RELATED"/>
    <property type="match status" value="1"/>
</dbReference>
<comment type="subunit">
    <text evidence="11">Monomer.</text>
</comment>
<dbReference type="GO" id="GO:0005829">
    <property type="term" value="C:cytosol"/>
    <property type="evidence" value="ECO:0007669"/>
    <property type="project" value="TreeGrafter"/>
</dbReference>
<evidence type="ECO:0000256" key="3">
    <source>
        <dbReference type="ARBA" id="ARBA00008982"/>
    </source>
</evidence>
<evidence type="ECO:0000256" key="5">
    <source>
        <dbReference type="ARBA" id="ARBA00022679"/>
    </source>
</evidence>
<dbReference type="GO" id="GO:0006096">
    <property type="term" value="P:glycolytic process"/>
    <property type="evidence" value="ECO:0007669"/>
    <property type="project" value="InterPro"/>
</dbReference>
<name>A0A0R0LRT2_9MICR</name>
<comment type="catalytic activity">
    <reaction evidence="1 10">
        <text>(2R)-3-phosphoglycerate + ATP = (2R)-3-phospho-glyceroyl phosphate + ADP</text>
        <dbReference type="Rhea" id="RHEA:14801"/>
        <dbReference type="ChEBI" id="CHEBI:30616"/>
        <dbReference type="ChEBI" id="CHEBI:57604"/>
        <dbReference type="ChEBI" id="CHEBI:58272"/>
        <dbReference type="ChEBI" id="CHEBI:456216"/>
        <dbReference type="EC" id="2.7.2.3"/>
    </reaction>
</comment>
<dbReference type="Pfam" id="PF00162">
    <property type="entry name" value="PGK"/>
    <property type="match status" value="1"/>
</dbReference>
<feature type="non-terminal residue" evidence="13">
    <location>
        <position position="313"/>
    </location>
</feature>
<dbReference type="InterPro" id="IPR015824">
    <property type="entry name" value="Phosphoglycerate_kinase_N"/>
</dbReference>
<protein>
    <recommendedName>
        <fullName evidence="4 10">Phosphoglycerate kinase</fullName>
        <ecNumber evidence="4 10">2.7.2.3</ecNumber>
    </recommendedName>
</protein>
<keyword evidence="8" id="KW-0067">ATP-binding</keyword>